<dbReference type="InterPro" id="IPR036388">
    <property type="entry name" value="WH-like_DNA-bd_sf"/>
</dbReference>
<feature type="region of interest" description="Disordered" evidence="1">
    <location>
        <begin position="1"/>
        <end position="20"/>
    </location>
</feature>
<evidence type="ECO:0000313" key="4">
    <source>
        <dbReference type="Proteomes" id="UP001596383"/>
    </source>
</evidence>
<dbReference type="Proteomes" id="UP001596383">
    <property type="component" value="Unassembled WGS sequence"/>
</dbReference>
<organism evidence="3 4">
    <name type="scientific">Natrinema soli</name>
    <dbReference type="NCBI Taxonomy" id="1930624"/>
    <lineage>
        <taxon>Archaea</taxon>
        <taxon>Methanobacteriati</taxon>
        <taxon>Methanobacteriota</taxon>
        <taxon>Stenosarchaea group</taxon>
        <taxon>Halobacteria</taxon>
        <taxon>Halobacteriales</taxon>
        <taxon>Natrialbaceae</taxon>
        <taxon>Natrinema</taxon>
    </lineage>
</organism>
<evidence type="ECO:0000313" key="3">
    <source>
        <dbReference type="EMBL" id="MFC6768713.1"/>
    </source>
</evidence>
<dbReference type="RefSeq" id="WP_273741456.1">
    <property type="nucleotide sequence ID" value="NZ_JAQIVI010000611.1"/>
</dbReference>
<dbReference type="AlphaFoldDB" id="A0ABD5SUR5"/>
<name>A0ABD5SUR5_9EURY</name>
<reference evidence="3 4" key="1">
    <citation type="journal article" date="2019" name="Int. J. Syst. Evol. Microbiol.">
        <title>The Global Catalogue of Microorganisms (GCM) 10K type strain sequencing project: providing services to taxonomists for standard genome sequencing and annotation.</title>
        <authorList>
            <consortium name="The Broad Institute Genomics Platform"/>
            <consortium name="The Broad Institute Genome Sequencing Center for Infectious Disease"/>
            <person name="Wu L."/>
            <person name="Ma J."/>
        </authorList>
    </citation>
    <scope>NUCLEOTIDE SEQUENCE [LARGE SCALE GENOMIC DNA]</scope>
    <source>
        <strain evidence="3 4">LMG 29247</strain>
    </source>
</reference>
<comment type="caution">
    <text evidence="3">The sequence shown here is derived from an EMBL/GenBank/DDBJ whole genome shotgun (WGS) entry which is preliminary data.</text>
</comment>
<feature type="compositionally biased region" description="Polar residues" evidence="1">
    <location>
        <begin position="1"/>
        <end position="15"/>
    </location>
</feature>
<gene>
    <name evidence="3" type="ORF">ACFQE6_27990</name>
</gene>
<dbReference type="InterPro" id="IPR055768">
    <property type="entry name" value="DUF7344"/>
</dbReference>
<protein>
    <recommendedName>
        <fullName evidence="2">DUF7344 domain-containing protein</fullName>
    </recommendedName>
</protein>
<accession>A0ABD5SUR5</accession>
<keyword evidence="4" id="KW-1185">Reference proteome</keyword>
<proteinExistence type="predicted"/>
<feature type="domain" description="DUF7344" evidence="2">
    <location>
        <begin position="24"/>
        <end position="98"/>
    </location>
</feature>
<dbReference type="Pfam" id="PF24035">
    <property type="entry name" value="DUF7344"/>
    <property type="match status" value="1"/>
</dbReference>
<evidence type="ECO:0000256" key="1">
    <source>
        <dbReference type="SAM" id="MobiDB-lite"/>
    </source>
</evidence>
<evidence type="ECO:0000259" key="2">
    <source>
        <dbReference type="Pfam" id="PF24035"/>
    </source>
</evidence>
<dbReference type="EMBL" id="JBHSWV010000611">
    <property type="protein sequence ID" value="MFC6768713.1"/>
    <property type="molecule type" value="Genomic_DNA"/>
</dbReference>
<sequence>MKSNASDPDDVSTNGREIDPTTMFEALSHERRQYALQYLAQKAAAVPLGDVAEYIAVREGEPTRDRYERILTGFYHLHLPHLAAADLVAYDEKRKTVTLLVERETVSPYLDLLTTE</sequence>
<dbReference type="Gene3D" id="1.10.10.10">
    <property type="entry name" value="Winged helix-like DNA-binding domain superfamily/Winged helix DNA-binding domain"/>
    <property type="match status" value="1"/>
</dbReference>